<sequence length="74" mass="7986">MATTQQPGSLNTSSAVYICAGAIVEGLPHRGFLKSEGRYSLKLLIGGSELWRSRQITTKGSRAVWDGEQDMGIC</sequence>
<evidence type="ECO:0000313" key="1">
    <source>
        <dbReference type="EMBL" id="EJT99453.1"/>
    </source>
</evidence>
<dbReference type="OrthoDB" id="10631252at2759"/>
<gene>
    <name evidence="1" type="ORF">DACRYDRAFT_23977</name>
</gene>
<protein>
    <submittedName>
        <fullName evidence="1">Uncharacterized protein</fullName>
    </submittedName>
</protein>
<dbReference type="EMBL" id="JH795870">
    <property type="protein sequence ID" value="EJT99453.1"/>
    <property type="molecule type" value="Genomic_DNA"/>
</dbReference>
<dbReference type="RefSeq" id="XP_040626351.1">
    <property type="nucleotide sequence ID" value="XM_040773492.1"/>
</dbReference>
<evidence type="ECO:0000313" key="2">
    <source>
        <dbReference type="Proteomes" id="UP000030653"/>
    </source>
</evidence>
<dbReference type="GeneID" id="63688554"/>
<dbReference type="HOGENOM" id="CLU_2687790_0_0_1"/>
<dbReference type="AlphaFoldDB" id="M5FTM6"/>
<reference evidence="1 2" key="1">
    <citation type="journal article" date="2012" name="Science">
        <title>The Paleozoic origin of enzymatic lignin decomposition reconstructed from 31 fungal genomes.</title>
        <authorList>
            <person name="Floudas D."/>
            <person name="Binder M."/>
            <person name="Riley R."/>
            <person name="Barry K."/>
            <person name="Blanchette R.A."/>
            <person name="Henrissat B."/>
            <person name="Martinez A.T."/>
            <person name="Otillar R."/>
            <person name="Spatafora J.W."/>
            <person name="Yadav J.S."/>
            <person name="Aerts A."/>
            <person name="Benoit I."/>
            <person name="Boyd A."/>
            <person name="Carlson A."/>
            <person name="Copeland A."/>
            <person name="Coutinho P.M."/>
            <person name="de Vries R.P."/>
            <person name="Ferreira P."/>
            <person name="Findley K."/>
            <person name="Foster B."/>
            <person name="Gaskell J."/>
            <person name="Glotzer D."/>
            <person name="Gorecki P."/>
            <person name="Heitman J."/>
            <person name="Hesse C."/>
            <person name="Hori C."/>
            <person name="Igarashi K."/>
            <person name="Jurgens J.A."/>
            <person name="Kallen N."/>
            <person name="Kersten P."/>
            <person name="Kohler A."/>
            <person name="Kuees U."/>
            <person name="Kumar T.K.A."/>
            <person name="Kuo A."/>
            <person name="LaButti K."/>
            <person name="Larrondo L.F."/>
            <person name="Lindquist E."/>
            <person name="Ling A."/>
            <person name="Lombard V."/>
            <person name="Lucas S."/>
            <person name="Lundell T."/>
            <person name="Martin R."/>
            <person name="McLaughlin D.J."/>
            <person name="Morgenstern I."/>
            <person name="Morin E."/>
            <person name="Murat C."/>
            <person name="Nagy L.G."/>
            <person name="Nolan M."/>
            <person name="Ohm R.A."/>
            <person name="Patyshakuliyeva A."/>
            <person name="Rokas A."/>
            <person name="Ruiz-Duenas F.J."/>
            <person name="Sabat G."/>
            <person name="Salamov A."/>
            <person name="Samejima M."/>
            <person name="Schmutz J."/>
            <person name="Slot J.C."/>
            <person name="St John F."/>
            <person name="Stenlid J."/>
            <person name="Sun H."/>
            <person name="Sun S."/>
            <person name="Syed K."/>
            <person name="Tsang A."/>
            <person name="Wiebenga A."/>
            <person name="Young D."/>
            <person name="Pisabarro A."/>
            <person name="Eastwood D.C."/>
            <person name="Martin F."/>
            <person name="Cullen D."/>
            <person name="Grigoriev I.V."/>
            <person name="Hibbett D.S."/>
        </authorList>
    </citation>
    <scope>NUCLEOTIDE SEQUENCE [LARGE SCALE GENOMIC DNA]</scope>
    <source>
        <strain evidence="1 2">DJM-731 SS1</strain>
    </source>
</reference>
<accession>M5FTM6</accession>
<keyword evidence="2" id="KW-1185">Reference proteome</keyword>
<organism evidence="1 2">
    <name type="scientific">Dacryopinax primogenitus (strain DJM 731)</name>
    <name type="common">Brown rot fungus</name>
    <dbReference type="NCBI Taxonomy" id="1858805"/>
    <lineage>
        <taxon>Eukaryota</taxon>
        <taxon>Fungi</taxon>
        <taxon>Dikarya</taxon>
        <taxon>Basidiomycota</taxon>
        <taxon>Agaricomycotina</taxon>
        <taxon>Dacrymycetes</taxon>
        <taxon>Dacrymycetales</taxon>
        <taxon>Dacrymycetaceae</taxon>
        <taxon>Dacryopinax</taxon>
    </lineage>
</organism>
<name>M5FTM6_DACPD</name>
<dbReference type="Proteomes" id="UP000030653">
    <property type="component" value="Unassembled WGS sequence"/>
</dbReference>
<proteinExistence type="predicted"/>